<dbReference type="GO" id="GO:0003677">
    <property type="term" value="F:DNA binding"/>
    <property type="evidence" value="ECO:0007669"/>
    <property type="project" value="InterPro"/>
</dbReference>
<reference evidence="3" key="1">
    <citation type="submission" date="2006-12" db="EMBL/GenBank/DDBJ databases">
        <title>Complete sequence of Pyrobaculum islandicum DSM 4184.</title>
        <authorList>
            <person name="Copeland A."/>
            <person name="Lucas S."/>
            <person name="Lapidus A."/>
            <person name="Barry K."/>
            <person name="Detter J.C."/>
            <person name="Glavina del Rio T."/>
            <person name="Dalin E."/>
            <person name="Tice H."/>
            <person name="Pitluck S."/>
            <person name="Meincke L."/>
            <person name="Brettin T."/>
            <person name="Bruce D."/>
            <person name="Han C."/>
            <person name="Tapia R."/>
            <person name="Gilna P."/>
            <person name="Schmutz J."/>
            <person name="Larimer F."/>
            <person name="Land M."/>
            <person name="Hauser L."/>
            <person name="Kyrpides N."/>
            <person name="Mikhailova N."/>
            <person name="Cozen A.E."/>
            <person name="Fitz-Gibbon S.T."/>
            <person name="House C.H."/>
            <person name="Saltikov C."/>
            <person name="Lowe T."/>
            <person name="Richardson P."/>
        </authorList>
    </citation>
    <scope>NUCLEOTIDE SEQUENCE [LARGE SCALE GENOMIC DNA]</scope>
    <source>
        <strain evidence="3">DSM 4184</strain>
    </source>
</reference>
<dbReference type="SUPFAM" id="SSF46894">
    <property type="entry name" value="C-terminal effector domain of the bipartite response regulators"/>
    <property type="match status" value="1"/>
</dbReference>
<dbReference type="RefSeq" id="WP_011762287.1">
    <property type="nucleotide sequence ID" value="NC_008701.1"/>
</dbReference>
<dbReference type="AlphaFoldDB" id="A1RRX8"/>
<keyword evidence="4" id="KW-1185">Reference proteome</keyword>
<dbReference type="InterPro" id="IPR013249">
    <property type="entry name" value="RNA_pol_sigma70_r4_t2"/>
</dbReference>
<evidence type="ECO:0000256" key="1">
    <source>
        <dbReference type="SAM" id="MobiDB-lite"/>
    </source>
</evidence>
<dbReference type="InterPro" id="IPR036388">
    <property type="entry name" value="WH-like_DNA-bd_sf"/>
</dbReference>
<dbReference type="Pfam" id="PF08281">
    <property type="entry name" value="Sigma70_r4_2"/>
    <property type="match status" value="1"/>
</dbReference>
<dbReference type="GO" id="GO:0006352">
    <property type="term" value="P:DNA-templated transcription initiation"/>
    <property type="evidence" value="ECO:0007669"/>
    <property type="project" value="InterPro"/>
</dbReference>
<feature type="domain" description="RNA polymerase sigma factor 70 region 4 type 2" evidence="2">
    <location>
        <begin position="17"/>
        <end position="45"/>
    </location>
</feature>
<dbReference type="Proteomes" id="UP000002595">
    <property type="component" value="Chromosome"/>
</dbReference>
<feature type="compositionally biased region" description="Polar residues" evidence="1">
    <location>
        <begin position="110"/>
        <end position="121"/>
    </location>
</feature>
<dbReference type="GO" id="GO:0016987">
    <property type="term" value="F:sigma factor activity"/>
    <property type="evidence" value="ECO:0007669"/>
    <property type="project" value="InterPro"/>
</dbReference>
<organism evidence="3 4">
    <name type="scientific">Pyrobaculum islandicum (strain DSM 4184 / JCM 9189 / GEO3)</name>
    <dbReference type="NCBI Taxonomy" id="384616"/>
    <lineage>
        <taxon>Archaea</taxon>
        <taxon>Thermoproteota</taxon>
        <taxon>Thermoprotei</taxon>
        <taxon>Thermoproteales</taxon>
        <taxon>Thermoproteaceae</taxon>
        <taxon>Pyrobaculum</taxon>
    </lineage>
</organism>
<proteinExistence type="predicted"/>
<dbReference type="EMBL" id="CP000504">
    <property type="protein sequence ID" value="ABL87710.1"/>
    <property type="molecule type" value="Genomic_DNA"/>
</dbReference>
<dbReference type="InterPro" id="IPR016032">
    <property type="entry name" value="Sig_transdc_resp-reg_C-effctor"/>
</dbReference>
<evidence type="ECO:0000259" key="2">
    <source>
        <dbReference type="Pfam" id="PF08281"/>
    </source>
</evidence>
<accession>A1RRX8</accession>
<dbReference type="STRING" id="384616.Pisl_0532"/>
<protein>
    <submittedName>
        <fullName evidence="3">Bacterio-opsin activator, HTH domain protein</fullName>
    </submittedName>
</protein>
<gene>
    <name evidence="3" type="ordered locus">Pisl_0532</name>
</gene>
<evidence type="ECO:0000313" key="4">
    <source>
        <dbReference type="Proteomes" id="UP000002595"/>
    </source>
</evidence>
<sequence>MKLTATEKKVAELYSRGLRPREIAETLGISINTVYKALSKARKTLEVVEPPANHYIFSFPIYTYSINISATPVSISSSGAFLVQNLHDMILKKLDEILALLSSERREPRTAQNNTTSNQTYVRLEGEGRNGNGHMPELLKKNIWISLLRNKAV</sequence>
<dbReference type="KEGG" id="pis:Pisl_0532"/>
<feature type="region of interest" description="Disordered" evidence="1">
    <location>
        <begin position="106"/>
        <end position="133"/>
    </location>
</feature>
<dbReference type="Gene3D" id="1.10.10.10">
    <property type="entry name" value="Winged helix-like DNA-binding domain superfamily/Winged helix DNA-binding domain"/>
    <property type="match status" value="1"/>
</dbReference>
<dbReference type="eggNOG" id="arCOG05671">
    <property type="taxonomic scope" value="Archaea"/>
</dbReference>
<evidence type="ECO:0000313" key="3">
    <source>
        <dbReference type="EMBL" id="ABL87710.1"/>
    </source>
</evidence>
<dbReference type="GeneID" id="4618039"/>
<name>A1RRX8_PYRIL</name>
<dbReference type="OrthoDB" id="28799at2157"/>
<dbReference type="HOGENOM" id="CLU_1782596_0_0_2"/>